<keyword evidence="4 12" id="KW-0436">Ligase</keyword>
<feature type="binding site" evidence="12">
    <location>
        <position position="247"/>
    </location>
    <ligand>
        <name>Zn(2+)</name>
        <dbReference type="ChEBI" id="CHEBI:29105"/>
    </ligand>
</feature>
<keyword evidence="9 12" id="KW-0648">Protein biosynthesis</keyword>
<dbReference type="AlphaFoldDB" id="A0A949X3L9"/>
<dbReference type="CDD" id="cd00672">
    <property type="entry name" value="CysRS_core"/>
    <property type="match status" value="1"/>
</dbReference>
<keyword evidence="7 12" id="KW-0862">Zinc</keyword>
<dbReference type="EC" id="6.1.1.16" evidence="12"/>
<evidence type="ECO:0000256" key="8">
    <source>
        <dbReference type="ARBA" id="ARBA00022840"/>
    </source>
</evidence>
<evidence type="ECO:0000256" key="6">
    <source>
        <dbReference type="ARBA" id="ARBA00022741"/>
    </source>
</evidence>
<comment type="subcellular location">
    <subcellularLocation>
        <location evidence="1 12">Cytoplasm</location>
    </subcellularLocation>
</comment>
<dbReference type="GO" id="GO:0006423">
    <property type="term" value="P:cysteinyl-tRNA aminoacylation"/>
    <property type="evidence" value="ECO:0007669"/>
    <property type="project" value="UniProtKB-UniRule"/>
</dbReference>
<evidence type="ECO:0000256" key="4">
    <source>
        <dbReference type="ARBA" id="ARBA00022598"/>
    </source>
</evidence>
<evidence type="ECO:0000256" key="10">
    <source>
        <dbReference type="ARBA" id="ARBA00023146"/>
    </source>
</evidence>
<evidence type="ECO:0000256" key="11">
    <source>
        <dbReference type="ARBA" id="ARBA00047398"/>
    </source>
</evidence>
<feature type="binding site" evidence="12">
    <location>
        <position position="29"/>
    </location>
    <ligand>
        <name>Zn(2+)</name>
        <dbReference type="ChEBI" id="CHEBI:29105"/>
    </ligand>
</feature>
<dbReference type="InterPro" id="IPR024909">
    <property type="entry name" value="Cys-tRNA/MSH_ligase"/>
</dbReference>
<feature type="binding site" evidence="12">
    <location>
        <position position="282"/>
    </location>
    <ligand>
        <name>ATP</name>
        <dbReference type="ChEBI" id="CHEBI:30616"/>
    </ligand>
</feature>
<keyword evidence="10 12" id="KW-0030">Aminoacyl-tRNA synthetase</keyword>
<dbReference type="EMBL" id="JAEEGC010000100">
    <property type="protein sequence ID" value="MBV7274864.1"/>
    <property type="molecule type" value="Genomic_DNA"/>
</dbReference>
<keyword evidence="16" id="KW-1185">Reference proteome</keyword>
<dbReference type="GO" id="GO:0008270">
    <property type="term" value="F:zinc ion binding"/>
    <property type="evidence" value="ECO:0007669"/>
    <property type="project" value="UniProtKB-UniRule"/>
</dbReference>
<evidence type="ECO:0000256" key="1">
    <source>
        <dbReference type="ARBA" id="ARBA00004496"/>
    </source>
</evidence>
<sequence length="471" mass="55223">MDFFVYDSMSKNKEKLVTVEPGKVGMYTCGPTVYNYAHIGNLRTYVFEDVLKKSLRYTGYDVKHVMNITDVGHLQSDADEGEDKMELGAKRENKTVWEIAKFYEDAFFEDCEKLKIERPNVVCRATEHIQDMINLIKKLEEKGYTYISNGNVYYEIDKFEDYTKLANLSIEELEAGSRVEVDSNKKNPLDFVLWFTNSKFKNQIMQWDSPWGRGFPGWHIECSAMSIKYLGERIDIHCGGIDHIPVHHTNEIAQSEAALGHRWVNYWMHGEFLVLDGGKMSKSKGDFLTLSKIEENGFDALDYRYFCLQSRYRKQLIFSYEALKDAQNSYRKLKSKILSIIHSTKKDESLVESRIEVYRNKFAEQIRDDLNMPNAFTVLSEVIKNNELSNKEKSVLIEEFDKVLSLELMEEFKKDDIEVDEKLIDKLLEERNHARKNKNWSRADEIRDELEHMNIEIIDSKEGTKWKIKNK</sequence>
<comment type="catalytic activity">
    <reaction evidence="11 12">
        <text>tRNA(Cys) + L-cysteine + ATP = L-cysteinyl-tRNA(Cys) + AMP + diphosphate</text>
        <dbReference type="Rhea" id="RHEA:17773"/>
        <dbReference type="Rhea" id="RHEA-COMP:9661"/>
        <dbReference type="Rhea" id="RHEA-COMP:9679"/>
        <dbReference type="ChEBI" id="CHEBI:30616"/>
        <dbReference type="ChEBI" id="CHEBI:33019"/>
        <dbReference type="ChEBI" id="CHEBI:35235"/>
        <dbReference type="ChEBI" id="CHEBI:78442"/>
        <dbReference type="ChEBI" id="CHEBI:78517"/>
        <dbReference type="ChEBI" id="CHEBI:456215"/>
        <dbReference type="EC" id="6.1.1.16"/>
    </reaction>
</comment>
<dbReference type="Pfam" id="PF01406">
    <property type="entry name" value="tRNA-synt_1e"/>
    <property type="match status" value="1"/>
</dbReference>
<dbReference type="GO" id="GO:0005524">
    <property type="term" value="F:ATP binding"/>
    <property type="evidence" value="ECO:0007669"/>
    <property type="project" value="UniProtKB-UniRule"/>
</dbReference>
<evidence type="ECO:0000256" key="5">
    <source>
        <dbReference type="ARBA" id="ARBA00022723"/>
    </source>
</evidence>
<feature type="short sequence motif" description="'HIGH' region" evidence="12">
    <location>
        <begin position="31"/>
        <end position="41"/>
    </location>
</feature>
<evidence type="ECO:0000313" key="15">
    <source>
        <dbReference type="EMBL" id="MBV7274864.1"/>
    </source>
</evidence>
<evidence type="ECO:0000256" key="9">
    <source>
        <dbReference type="ARBA" id="ARBA00022917"/>
    </source>
</evidence>
<evidence type="ECO:0000259" key="13">
    <source>
        <dbReference type="Pfam" id="PF01406"/>
    </source>
</evidence>
<evidence type="ECO:0000259" key="14">
    <source>
        <dbReference type="Pfam" id="PF23493"/>
    </source>
</evidence>
<dbReference type="PANTHER" id="PTHR10890">
    <property type="entry name" value="CYSTEINYL-TRNA SYNTHETASE"/>
    <property type="match status" value="1"/>
</dbReference>
<dbReference type="NCBIfam" id="TIGR00435">
    <property type="entry name" value="cysS"/>
    <property type="match status" value="1"/>
</dbReference>
<dbReference type="InterPro" id="IPR032678">
    <property type="entry name" value="tRNA-synt_1_cat_dom"/>
</dbReference>
<comment type="cofactor">
    <cofactor evidence="12">
        <name>Zn(2+)</name>
        <dbReference type="ChEBI" id="CHEBI:29105"/>
    </cofactor>
    <text evidence="12">Binds 1 zinc ion per subunit.</text>
</comment>
<feature type="binding site" evidence="12">
    <location>
        <position position="222"/>
    </location>
    <ligand>
        <name>Zn(2+)</name>
        <dbReference type="ChEBI" id="CHEBI:29105"/>
    </ligand>
</feature>
<evidence type="ECO:0000256" key="3">
    <source>
        <dbReference type="ARBA" id="ARBA00022490"/>
    </source>
</evidence>
<dbReference type="Proteomes" id="UP000694308">
    <property type="component" value="Unassembled WGS sequence"/>
</dbReference>
<protein>
    <recommendedName>
        <fullName evidence="12">Cysteine--tRNA ligase</fullName>
        <ecNumber evidence="12">6.1.1.16</ecNumber>
    </recommendedName>
    <alternativeName>
        <fullName evidence="12">Cysteinyl-tRNA synthetase</fullName>
        <shortName evidence="12">CysRS</shortName>
    </alternativeName>
</protein>
<keyword evidence="6 12" id="KW-0547">Nucleotide-binding</keyword>
<feature type="binding site" evidence="12">
    <location>
        <position position="251"/>
    </location>
    <ligand>
        <name>Zn(2+)</name>
        <dbReference type="ChEBI" id="CHEBI:29105"/>
    </ligand>
</feature>
<dbReference type="RefSeq" id="WP_218321923.1">
    <property type="nucleotide sequence ID" value="NZ_JAEEGC010000100.1"/>
</dbReference>
<evidence type="ECO:0000256" key="12">
    <source>
        <dbReference type="HAMAP-Rule" id="MF_00041"/>
    </source>
</evidence>
<evidence type="ECO:0000256" key="2">
    <source>
        <dbReference type="ARBA" id="ARBA00005594"/>
    </source>
</evidence>
<evidence type="ECO:0000256" key="7">
    <source>
        <dbReference type="ARBA" id="ARBA00022833"/>
    </source>
</evidence>
<dbReference type="FunFam" id="3.40.50.620:FF:000130">
    <property type="entry name" value="Cysteine--tRNA ligase"/>
    <property type="match status" value="1"/>
</dbReference>
<keyword evidence="8 12" id="KW-0067">ATP-binding</keyword>
<comment type="similarity">
    <text evidence="2 12">Belongs to the class-I aminoacyl-tRNA synthetase family.</text>
</comment>
<accession>A0A949X3L9</accession>
<feature type="domain" description="Cysteinyl-tRNA ligase anticodon binding" evidence="14">
    <location>
        <begin position="424"/>
        <end position="466"/>
    </location>
</feature>
<dbReference type="HAMAP" id="MF_00041">
    <property type="entry name" value="Cys_tRNA_synth"/>
    <property type="match status" value="1"/>
</dbReference>
<gene>
    <name evidence="12 15" type="primary">cysS</name>
    <name evidence="15" type="ORF">I6U48_18360</name>
</gene>
<comment type="subunit">
    <text evidence="12">Monomer.</text>
</comment>
<keyword evidence="5 12" id="KW-0479">Metal-binding</keyword>
<dbReference type="InterPro" id="IPR056411">
    <property type="entry name" value="CysS_C"/>
</dbReference>
<feature type="domain" description="tRNA synthetases class I catalytic" evidence="13">
    <location>
        <begin position="17"/>
        <end position="327"/>
    </location>
</feature>
<comment type="caution">
    <text evidence="15">The sequence shown here is derived from an EMBL/GenBank/DDBJ whole genome shotgun (WGS) entry which is preliminary data.</text>
</comment>
<name>A0A949X3L9_9CLOT</name>
<feature type="short sequence motif" description="'KMSKS' region" evidence="12">
    <location>
        <begin position="279"/>
        <end position="283"/>
    </location>
</feature>
<keyword evidence="3 12" id="KW-0963">Cytoplasm</keyword>
<dbReference type="PANTHER" id="PTHR10890:SF3">
    <property type="entry name" value="CYSTEINE--TRNA LIGASE, CYTOPLASMIC"/>
    <property type="match status" value="1"/>
</dbReference>
<dbReference type="GO" id="GO:0005829">
    <property type="term" value="C:cytosol"/>
    <property type="evidence" value="ECO:0007669"/>
    <property type="project" value="TreeGrafter"/>
</dbReference>
<organism evidence="15 16">
    <name type="scientific">Clostridium thailandense</name>
    <dbReference type="NCBI Taxonomy" id="2794346"/>
    <lineage>
        <taxon>Bacteria</taxon>
        <taxon>Bacillati</taxon>
        <taxon>Bacillota</taxon>
        <taxon>Clostridia</taxon>
        <taxon>Eubacteriales</taxon>
        <taxon>Clostridiaceae</taxon>
        <taxon>Clostridium</taxon>
    </lineage>
</organism>
<dbReference type="GO" id="GO:0004817">
    <property type="term" value="F:cysteine-tRNA ligase activity"/>
    <property type="evidence" value="ECO:0007669"/>
    <property type="project" value="UniProtKB-UniRule"/>
</dbReference>
<proteinExistence type="inferred from homology"/>
<dbReference type="InterPro" id="IPR015803">
    <property type="entry name" value="Cys-tRNA-ligase"/>
</dbReference>
<dbReference type="Pfam" id="PF23493">
    <property type="entry name" value="CysS_C"/>
    <property type="match status" value="1"/>
</dbReference>
<reference evidence="15" key="1">
    <citation type="submission" date="2020-12" db="EMBL/GenBank/DDBJ databases">
        <title>Clostridium thailandense sp. nov., a novel acetogenic bacterium isolated from peat land soil in Thailand.</title>
        <authorList>
            <person name="Chaikitkaew S."/>
            <person name="Birkeland N.K."/>
        </authorList>
    </citation>
    <scope>NUCLEOTIDE SEQUENCE</scope>
    <source>
        <strain evidence="15">PL3</strain>
    </source>
</reference>
<evidence type="ECO:0000313" key="16">
    <source>
        <dbReference type="Proteomes" id="UP000694308"/>
    </source>
</evidence>